<dbReference type="OrthoDB" id="1247465at2"/>
<dbReference type="InterPro" id="IPR007372">
    <property type="entry name" value="Lipid/polyisoprenoid-bd_YceI"/>
</dbReference>
<keyword evidence="1" id="KW-0732">Signal</keyword>
<evidence type="ECO:0000313" key="3">
    <source>
        <dbReference type="EMBL" id="POF29173.1"/>
    </source>
</evidence>
<dbReference type="Proteomes" id="UP000236959">
    <property type="component" value="Unassembled WGS sequence"/>
</dbReference>
<protein>
    <submittedName>
        <fullName evidence="3">Polyisoprenoid-binding protein YceI</fullName>
    </submittedName>
</protein>
<dbReference type="Gene3D" id="2.40.128.110">
    <property type="entry name" value="Lipid/polyisoprenoid-binding, YceI-like"/>
    <property type="match status" value="1"/>
</dbReference>
<feature type="signal peptide" evidence="1">
    <location>
        <begin position="1"/>
        <end position="24"/>
    </location>
</feature>
<dbReference type="SMART" id="SM00867">
    <property type="entry name" value="YceI"/>
    <property type="match status" value="1"/>
</dbReference>
<accession>A0A2S3UNP5</accession>
<sequence length="185" mass="19798">MSLRKIVYALSYVAATALSTPALSETWNVDPERSKLGFEVKQGTGTLKGFFATWDADIDFDPEAPDQAKISTEIKPLSASTGNPQFDGTLPGKDWFDIDAFPVAEFTTQNVSHVEGNSYRADGLLTIKGVAQPVDLEFTLDIDGDTATAMGTATVNRLDYKLGTAVGTDTVGDIVTVTLDLTAVR</sequence>
<evidence type="ECO:0000313" key="4">
    <source>
        <dbReference type="Proteomes" id="UP000236959"/>
    </source>
</evidence>
<dbReference type="PANTHER" id="PTHR34406:SF1">
    <property type="entry name" value="PROTEIN YCEI"/>
    <property type="match status" value="1"/>
</dbReference>
<dbReference type="AlphaFoldDB" id="A0A2S3UNP5"/>
<feature type="domain" description="Lipid/polyisoprenoid-binding YceI-like" evidence="2">
    <location>
        <begin position="26"/>
        <end position="184"/>
    </location>
</feature>
<dbReference type="RefSeq" id="WP_103224325.1">
    <property type="nucleotide sequence ID" value="NZ_PPCN01000010.1"/>
</dbReference>
<reference evidence="3 4" key="1">
    <citation type="submission" date="2018-01" db="EMBL/GenBank/DDBJ databases">
        <title>Genomic Encyclopedia of Archaeal and Bacterial Type Strains, Phase II (KMG-II): from individual species to whole genera.</title>
        <authorList>
            <person name="Goeker M."/>
        </authorList>
    </citation>
    <scope>NUCLEOTIDE SEQUENCE [LARGE SCALE GENOMIC DNA]</scope>
    <source>
        <strain evidence="3 4">DSM 17023</strain>
    </source>
</reference>
<gene>
    <name evidence="3" type="ORF">CLV41_110177</name>
</gene>
<dbReference type="InterPro" id="IPR036761">
    <property type="entry name" value="TTHA0802/YceI-like_sf"/>
</dbReference>
<evidence type="ECO:0000256" key="1">
    <source>
        <dbReference type="SAM" id="SignalP"/>
    </source>
</evidence>
<evidence type="ECO:0000259" key="2">
    <source>
        <dbReference type="SMART" id="SM00867"/>
    </source>
</evidence>
<dbReference type="SUPFAM" id="SSF101874">
    <property type="entry name" value="YceI-like"/>
    <property type="match status" value="1"/>
</dbReference>
<proteinExistence type="predicted"/>
<dbReference type="EMBL" id="PPCN01000010">
    <property type="protein sequence ID" value="POF29173.1"/>
    <property type="molecule type" value="Genomic_DNA"/>
</dbReference>
<feature type="chain" id="PRO_5015627660" evidence="1">
    <location>
        <begin position="25"/>
        <end position="185"/>
    </location>
</feature>
<keyword evidence="4" id="KW-1185">Reference proteome</keyword>
<dbReference type="PANTHER" id="PTHR34406">
    <property type="entry name" value="PROTEIN YCEI"/>
    <property type="match status" value="1"/>
</dbReference>
<dbReference type="Pfam" id="PF04264">
    <property type="entry name" value="YceI"/>
    <property type="match status" value="1"/>
</dbReference>
<comment type="caution">
    <text evidence="3">The sequence shown here is derived from an EMBL/GenBank/DDBJ whole genome shotgun (WGS) entry which is preliminary data.</text>
</comment>
<name>A0A2S3UNP5_9HYPH</name>
<organism evidence="3 4">
    <name type="scientific">Roseibium marinum</name>
    <dbReference type="NCBI Taxonomy" id="281252"/>
    <lineage>
        <taxon>Bacteria</taxon>
        <taxon>Pseudomonadati</taxon>
        <taxon>Pseudomonadota</taxon>
        <taxon>Alphaproteobacteria</taxon>
        <taxon>Hyphomicrobiales</taxon>
        <taxon>Stappiaceae</taxon>
        <taxon>Roseibium</taxon>
    </lineage>
</organism>